<dbReference type="PANTHER" id="PTHR43617:SF2">
    <property type="entry name" value="UPF0039 PROTEIN SLL0451"/>
    <property type="match status" value="1"/>
</dbReference>
<evidence type="ECO:0000313" key="3">
    <source>
        <dbReference type="Proteomes" id="UP001550044"/>
    </source>
</evidence>
<dbReference type="SUPFAM" id="SSF55729">
    <property type="entry name" value="Acyl-CoA N-acyltransferases (Nat)"/>
    <property type="match status" value="1"/>
</dbReference>
<dbReference type="PROSITE" id="PS51186">
    <property type="entry name" value="GNAT"/>
    <property type="match status" value="1"/>
</dbReference>
<gene>
    <name evidence="2" type="ORF">ABZV61_04740</name>
</gene>
<feature type="domain" description="N-acetyltransferase" evidence="1">
    <location>
        <begin position="13"/>
        <end position="182"/>
    </location>
</feature>
<proteinExistence type="predicted"/>
<keyword evidence="3" id="KW-1185">Reference proteome</keyword>
<name>A0ABV2U2N7_9ACTN</name>
<dbReference type="Proteomes" id="UP001550044">
    <property type="component" value="Unassembled WGS sequence"/>
</dbReference>
<evidence type="ECO:0000313" key="2">
    <source>
        <dbReference type="EMBL" id="MET8432108.1"/>
    </source>
</evidence>
<dbReference type="RefSeq" id="WP_356671707.1">
    <property type="nucleotide sequence ID" value="NZ_JBEXEF010000050.1"/>
</dbReference>
<dbReference type="CDD" id="cd04301">
    <property type="entry name" value="NAT_SF"/>
    <property type="match status" value="1"/>
</dbReference>
<dbReference type="Pfam" id="PF00583">
    <property type="entry name" value="Acetyltransf_1"/>
    <property type="match status" value="1"/>
</dbReference>
<reference evidence="2 3" key="1">
    <citation type="submission" date="2024-06" db="EMBL/GenBank/DDBJ databases">
        <title>The Natural Products Discovery Center: Release of the First 8490 Sequenced Strains for Exploring Actinobacteria Biosynthetic Diversity.</title>
        <authorList>
            <person name="Kalkreuter E."/>
            <person name="Kautsar S.A."/>
            <person name="Yang D."/>
            <person name="Bader C.D."/>
            <person name="Teijaro C.N."/>
            <person name="Fluegel L."/>
            <person name="Davis C.M."/>
            <person name="Simpson J.R."/>
            <person name="Lauterbach L."/>
            <person name="Steele A.D."/>
            <person name="Gui C."/>
            <person name="Meng S."/>
            <person name="Li G."/>
            <person name="Viehrig K."/>
            <person name="Ye F."/>
            <person name="Su P."/>
            <person name="Kiefer A.F."/>
            <person name="Nichols A."/>
            <person name="Cepeda A.J."/>
            <person name="Yan W."/>
            <person name="Fan B."/>
            <person name="Jiang Y."/>
            <person name="Adhikari A."/>
            <person name="Zheng C.-J."/>
            <person name="Schuster L."/>
            <person name="Cowan T.M."/>
            <person name="Smanski M.J."/>
            <person name="Chevrette M.G."/>
            <person name="De Carvalho L.P.S."/>
            <person name="Shen B."/>
        </authorList>
    </citation>
    <scope>NUCLEOTIDE SEQUENCE [LARGE SCALE GENOMIC DNA]</scope>
    <source>
        <strain evidence="2 3">NPDC005137</strain>
    </source>
</reference>
<protein>
    <submittedName>
        <fullName evidence="2">GNAT family N-acetyltransferase</fullName>
    </submittedName>
</protein>
<organism evidence="2 3">
    <name type="scientific">Streptomyces sp. 900116325</name>
    <dbReference type="NCBI Taxonomy" id="3154295"/>
    <lineage>
        <taxon>Bacteria</taxon>
        <taxon>Bacillati</taxon>
        <taxon>Actinomycetota</taxon>
        <taxon>Actinomycetes</taxon>
        <taxon>Kitasatosporales</taxon>
        <taxon>Streptomycetaceae</taxon>
        <taxon>Streptomyces</taxon>
    </lineage>
</organism>
<dbReference type="InterPro" id="IPR050276">
    <property type="entry name" value="MshD_Acetyltransferase"/>
</dbReference>
<evidence type="ECO:0000259" key="1">
    <source>
        <dbReference type="PROSITE" id="PS51186"/>
    </source>
</evidence>
<dbReference type="InterPro" id="IPR000182">
    <property type="entry name" value="GNAT_dom"/>
</dbReference>
<accession>A0ABV2U2N7</accession>
<dbReference type="PANTHER" id="PTHR43617">
    <property type="entry name" value="L-AMINO ACID N-ACETYLTRANSFERASE"/>
    <property type="match status" value="1"/>
</dbReference>
<dbReference type="EMBL" id="JBEXIP010000002">
    <property type="protein sequence ID" value="MET8432108.1"/>
    <property type="molecule type" value="Genomic_DNA"/>
</dbReference>
<dbReference type="InterPro" id="IPR016181">
    <property type="entry name" value="Acyl_CoA_acyltransferase"/>
</dbReference>
<comment type="caution">
    <text evidence="2">The sequence shown here is derived from an EMBL/GenBank/DDBJ whole genome shotgun (WGS) entry which is preliminary data.</text>
</comment>
<sequence>MTTRPTSAYAPDLSVRTMAIEDCEAVATIRVRGWQAAYTGLIPQAYLDAMDIAEDAQRRRGFFAERNTVVNVVAERPGPGVIGWACYGPYRADGRRLARAELYAIYVLPEQRGTGVGRSLMAEILERSAADGFPDLSLWVLKENAPARRFYERAGFAPDGAEEPFQVGGVLVPEVRYVRTLSPQAAG</sequence>
<dbReference type="Gene3D" id="3.40.630.30">
    <property type="match status" value="1"/>
</dbReference>